<dbReference type="PROSITE" id="PS50048">
    <property type="entry name" value="ZN2_CY6_FUNGAL_2"/>
    <property type="match status" value="1"/>
</dbReference>
<dbReference type="GO" id="GO:0005634">
    <property type="term" value="C:nucleus"/>
    <property type="evidence" value="ECO:0007669"/>
    <property type="project" value="UniProtKB-SubCell"/>
</dbReference>
<dbReference type="CDD" id="cd00067">
    <property type="entry name" value="GAL4"/>
    <property type="match status" value="1"/>
</dbReference>
<dbReference type="InterPro" id="IPR050987">
    <property type="entry name" value="AtrR-like"/>
</dbReference>
<dbReference type="GO" id="GO:0003677">
    <property type="term" value="F:DNA binding"/>
    <property type="evidence" value="ECO:0007669"/>
    <property type="project" value="UniProtKB-KW"/>
</dbReference>
<evidence type="ECO:0000256" key="3">
    <source>
        <dbReference type="ARBA" id="ARBA00023125"/>
    </source>
</evidence>
<dbReference type="STRING" id="1314781.A0A165KBF3"/>
<dbReference type="GO" id="GO:0008270">
    <property type="term" value="F:zinc ion binding"/>
    <property type="evidence" value="ECO:0007669"/>
    <property type="project" value="InterPro"/>
</dbReference>
<dbReference type="InterPro" id="IPR036864">
    <property type="entry name" value="Zn2-C6_fun-type_DNA-bd_sf"/>
</dbReference>
<gene>
    <name evidence="8" type="ORF">EXIGLDRAFT_833872</name>
</gene>
<dbReference type="Pfam" id="PF00172">
    <property type="entry name" value="Zn_clus"/>
    <property type="match status" value="1"/>
</dbReference>
<dbReference type="Gene3D" id="4.10.240.10">
    <property type="entry name" value="Zn(2)-C6 fungal-type DNA-binding domain"/>
    <property type="match status" value="1"/>
</dbReference>
<keyword evidence="9" id="KW-1185">Reference proteome</keyword>
<feature type="coiled-coil region" evidence="5">
    <location>
        <begin position="75"/>
        <end position="109"/>
    </location>
</feature>
<accession>A0A165KBF3</accession>
<evidence type="ECO:0000256" key="6">
    <source>
        <dbReference type="SAM" id="MobiDB-lite"/>
    </source>
</evidence>
<dbReference type="PANTHER" id="PTHR46910:SF3">
    <property type="entry name" value="HALOTOLERANCE PROTEIN 9-RELATED"/>
    <property type="match status" value="1"/>
</dbReference>
<feature type="domain" description="Zn(2)-C6 fungal-type" evidence="7">
    <location>
        <begin position="31"/>
        <end position="60"/>
    </location>
</feature>
<comment type="subcellular location">
    <subcellularLocation>
        <location evidence="1">Nucleus</location>
    </subcellularLocation>
</comment>
<dbReference type="InParanoid" id="A0A165KBF3"/>
<evidence type="ECO:0000256" key="2">
    <source>
        <dbReference type="ARBA" id="ARBA00022723"/>
    </source>
</evidence>
<evidence type="ECO:0000256" key="1">
    <source>
        <dbReference type="ARBA" id="ARBA00004123"/>
    </source>
</evidence>
<evidence type="ECO:0000313" key="8">
    <source>
        <dbReference type="EMBL" id="KZV96088.1"/>
    </source>
</evidence>
<evidence type="ECO:0000313" key="9">
    <source>
        <dbReference type="Proteomes" id="UP000077266"/>
    </source>
</evidence>
<keyword evidence="2" id="KW-0479">Metal-binding</keyword>
<reference evidence="8 9" key="1">
    <citation type="journal article" date="2016" name="Mol. Biol. Evol.">
        <title>Comparative Genomics of Early-Diverging Mushroom-Forming Fungi Provides Insights into the Origins of Lignocellulose Decay Capabilities.</title>
        <authorList>
            <person name="Nagy L.G."/>
            <person name="Riley R."/>
            <person name="Tritt A."/>
            <person name="Adam C."/>
            <person name="Daum C."/>
            <person name="Floudas D."/>
            <person name="Sun H."/>
            <person name="Yadav J.S."/>
            <person name="Pangilinan J."/>
            <person name="Larsson K.H."/>
            <person name="Matsuura K."/>
            <person name="Barry K."/>
            <person name="Labutti K."/>
            <person name="Kuo R."/>
            <person name="Ohm R.A."/>
            <person name="Bhattacharya S.S."/>
            <person name="Shirouzu T."/>
            <person name="Yoshinaga Y."/>
            <person name="Martin F.M."/>
            <person name="Grigoriev I.V."/>
            <person name="Hibbett D.S."/>
        </authorList>
    </citation>
    <scope>NUCLEOTIDE SEQUENCE [LARGE SCALE GENOMIC DNA]</scope>
    <source>
        <strain evidence="8 9">HHB12029</strain>
    </source>
</reference>
<dbReference type="PANTHER" id="PTHR46910">
    <property type="entry name" value="TRANSCRIPTION FACTOR PDR1"/>
    <property type="match status" value="1"/>
</dbReference>
<dbReference type="EMBL" id="KV425947">
    <property type="protein sequence ID" value="KZV96088.1"/>
    <property type="molecule type" value="Genomic_DNA"/>
</dbReference>
<organism evidence="8 9">
    <name type="scientific">Exidia glandulosa HHB12029</name>
    <dbReference type="NCBI Taxonomy" id="1314781"/>
    <lineage>
        <taxon>Eukaryota</taxon>
        <taxon>Fungi</taxon>
        <taxon>Dikarya</taxon>
        <taxon>Basidiomycota</taxon>
        <taxon>Agaricomycotina</taxon>
        <taxon>Agaricomycetes</taxon>
        <taxon>Auriculariales</taxon>
        <taxon>Exidiaceae</taxon>
        <taxon>Exidia</taxon>
    </lineage>
</organism>
<dbReference type="PROSITE" id="PS00463">
    <property type="entry name" value="ZN2_CY6_FUNGAL_1"/>
    <property type="match status" value="1"/>
</dbReference>
<dbReference type="AlphaFoldDB" id="A0A165KBF3"/>
<feature type="compositionally biased region" description="Polar residues" evidence="6">
    <location>
        <begin position="1"/>
        <end position="15"/>
    </location>
</feature>
<proteinExistence type="predicted"/>
<dbReference type="GO" id="GO:0000981">
    <property type="term" value="F:DNA-binding transcription factor activity, RNA polymerase II-specific"/>
    <property type="evidence" value="ECO:0007669"/>
    <property type="project" value="InterPro"/>
</dbReference>
<dbReference type="InterPro" id="IPR001138">
    <property type="entry name" value="Zn2Cys6_DnaBD"/>
</dbReference>
<protein>
    <recommendedName>
        <fullName evidence="7">Zn(2)-C6 fungal-type domain-containing protein</fullName>
    </recommendedName>
</protein>
<dbReference type="Proteomes" id="UP000077266">
    <property type="component" value="Unassembled WGS sequence"/>
</dbReference>
<evidence type="ECO:0000256" key="4">
    <source>
        <dbReference type="ARBA" id="ARBA00023242"/>
    </source>
</evidence>
<keyword evidence="4" id="KW-0539">Nucleus</keyword>
<dbReference type="SMART" id="SM00066">
    <property type="entry name" value="GAL4"/>
    <property type="match status" value="1"/>
</dbReference>
<name>A0A165KBF3_EXIGL</name>
<sequence length="215" mass="23047">MVDFSTIEQTQQQPAGSAGRGPRNRPHASQACERCKRKKSRCDGNEPCGRCRGLGVSCTFTSAPDRRRVLSKAEVMALHARISALEAEKNAIQRDCDAAKAENDTLKARLAGHGGQPLPSSDYFSSPAQSDVRFDFGGSPLFEGSMYNPFPPAPGNYSPYSYPIFPGATTSAAAAQLRSDANEASLSKAILSPGFPPSVDHFNWPEEFDPGPALP</sequence>
<keyword evidence="3" id="KW-0238">DNA-binding</keyword>
<evidence type="ECO:0000256" key="5">
    <source>
        <dbReference type="SAM" id="Coils"/>
    </source>
</evidence>
<dbReference type="OrthoDB" id="3362851at2759"/>
<keyword evidence="5" id="KW-0175">Coiled coil</keyword>
<evidence type="ECO:0000259" key="7">
    <source>
        <dbReference type="PROSITE" id="PS50048"/>
    </source>
</evidence>
<feature type="region of interest" description="Disordered" evidence="6">
    <location>
        <begin position="1"/>
        <end position="32"/>
    </location>
</feature>
<dbReference type="SUPFAM" id="SSF57701">
    <property type="entry name" value="Zn2/Cys6 DNA-binding domain"/>
    <property type="match status" value="1"/>
</dbReference>